<evidence type="ECO:0000256" key="6">
    <source>
        <dbReference type="ARBA" id="ARBA00022801"/>
    </source>
</evidence>
<reference evidence="9" key="1">
    <citation type="submission" date="2016-02" db="EMBL/GenBank/DDBJ databases">
        <title>WGS assembly of Manihot esculenta.</title>
        <authorList>
            <person name="Bredeson J.V."/>
            <person name="Prochnik S.E."/>
            <person name="Lyons J.B."/>
            <person name="Schmutz J."/>
            <person name="Grimwood J."/>
            <person name="Vrebalov J."/>
            <person name="Bart R.S."/>
            <person name="Amuge T."/>
            <person name="Ferguson M.E."/>
            <person name="Green R."/>
            <person name="Putnam N."/>
            <person name="Stites J."/>
            <person name="Rounsley S."/>
            <person name="Rokhsar D.S."/>
        </authorList>
    </citation>
    <scope>NUCLEOTIDE SEQUENCE [LARGE SCALE GENOMIC DNA]</scope>
    <source>
        <tissue evidence="9">Leaf</tissue>
    </source>
</reference>
<dbReference type="PANTHER" id="PTHR31321:SF126">
    <property type="entry name" value="PECTINESTERASE"/>
    <property type="match status" value="1"/>
</dbReference>
<gene>
    <name evidence="9" type="ORF">MANES_03G043200</name>
</gene>
<evidence type="ECO:0000313" key="9">
    <source>
        <dbReference type="EMBL" id="OAY54032.1"/>
    </source>
</evidence>
<keyword evidence="7" id="KW-0063">Aspartyl esterase</keyword>
<dbReference type="InterPro" id="IPR000070">
    <property type="entry name" value="Pectinesterase_cat"/>
</dbReference>
<sequence>MKLLPLQLLPTAVSNSKQVPSDFTKLSSWVADNIKDYNQRKADASKGIPPICLATAEDSVTVITVARHSFADFQTITGAIHSITVDNKQRIIIWINGGEYWEKITINSSKPFITFYGDPGDMPKIVFNGTAAQYGTVYSAIVAVESDYFMAANVAFVNAAPMPELNRTGAQGVA</sequence>
<evidence type="ECO:0000256" key="3">
    <source>
        <dbReference type="ARBA" id="ARBA00008891"/>
    </source>
</evidence>
<organism evidence="9">
    <name type="scientific">Manihot esculenta</name>
    <name type="common">Cassava</name>
    <name type="synonym">Jatropha manihot</name>
    <dbReference type="NCBI Taxonomy" id="3983"/>
    <lineage>
        <taxon>Eukaryota</taxon>
        <taxon>Viridiplantae</taxon>
        <taxon>Streptophyta</taxon>
        <taxon>Embryophyta</taxon>
        <taxon>Tracheophyta</taxon>
        <taxon>Spermatophyta</taxon>
        <taxon>Magnoliopsida</taxon>
        <taxon>eudicotyledons</taxon>
        <taxon>Gunneridae</taxon>
        <taxon>Pentapetalae</taxon>
        <taxon>rosids</taxon>
        <taxon>fabids</taxon>
        <taxon>Malpighiales</taxon>
        <taxon>Euphorbiaceae</taxon>
        <taxon>Crotonoideae</taxon>
        <taxon>Manihoteae</taxon>
        <taxon>Manihot</taxon>
    </lineage>
</organism>
<keyword evidence="5" id="KW-0964">Secreted</keyword>
<comment type="similarity">
    <text evidence="3">Belongs to the pectinesterase family.</text>
</comment>
<dbReference type="GO" id="GO:0042545">
    <property type="term" value="P:cell wall modification"/>
    <property type="evidence" value="ECO:0007669"/>
    <property type="project" value="InterPro"/>
</dbReference>
<name>A0A2C9W6Y8_MANES</name>
<comment type="subcellular location">
    <subcellularLocation>
        <location evidence="1">Secreted</location>
        <location evidence="1">Cell wall</location>
    </subcellularLocation>
</comment>
<evidence type="ECO:0000256" key="2">
    <source>
        <dbReference type="ARBA" id="ARBA00005184"/>
    </source>
</evidence>
<dbReference type="InterPro" id="IPR011050">
    <property type="entry name" value="Pectin_lyase_fold/virulence"/>
</dbReference>
<dbReference type="GO" id="GO:0030599">
    <property type="term" value="F:pectinesterase activity"/>
    <property type="evidence" value="ECO:0007669"/>
    <property type="project" value="UniProtKB-EC"/>
</dbReference>
<dbReference type="Gene3D" id="2.160.20.10">
    <property type="entry name" value="Single-stranded right-handed beta-helix, Pectin lyase-like"/>
    <property type="match status" value="1"/>
</dbReference>
<dbReference type="InterPro" id="IPR012334">
    <property type="entry name" value="Pectin_lyas_fold"/>
</dbReference>
<evidence type="ECO:0000256" key="5">
    <source>
        <dbReference type="ARBA" id="ARBA00022512"/>
    </source>
</evidence>
<evidence type="ECO:0000256" key="4">
    <source>
        <dbReference type="ARBA" id="ARBA00013229"/>
    </source>
</evidence>
<dbReference type="STRING" id="3983.A0A2C9W6Y8"/>
<dbReference type="GO" id="GO:0045490">
    <property type="term" value="P:pectin catabolic process"/>
    <property type="evidence" value="ECO:0007669"/>
    <property type="project" value="UniProtKB-UniPathway"/>
</dbReference>
<comment type="pathway">
    <text evidence="2">Glycan metabolism; pectin degradation; 2-dehydro-3-deoxy-D-gluconate from pectin: step 1/5.</text>
</comment>
<evidence type="ECO:0000256" key="1">
    <source>
        <dbReference type="ARBA" id="ARBA00004191"/>
    </source>
</evidence>
<dbReference type="EMBL" id="CM004389">
    <property type="protein sequence ID" value="OAY54032.1"/>
    <property type="molecule type" value="Genomic_DNA"/>
</dbReference>
<dbReference type="PANTHER" id="PTHR31321">
    <property type="entry name" value="ACYL-COA THIOESTER HYDROLASE YBHC-RELATED"/>
    <property type="match status" value="1"/>
</dbReference>
<keyword evidence="6" id="KW-0378">Hydrolase</keyword>
<evidence type="ECO:0000259" key="8">
    <source>
        <dbReference type="Pfam" id="PF01095"/>
    </source>
</evidence>
<protein>
    <recommendedName>
        <fullName evidence="4">pectinesterase</fullName>
        <ecNumber evidence="4">3.1.1.11</ecNumber>
    </recommendedName>
</protein>
<feature type="domain" description="Pectinesterase catalytic" evidence="8">
    <location>
        <begin position="63"/>
        <end position="160"/>
    </location>
</feature>
<dbReference type="Pfam" id="PF01095">
    <property type="entry name" value="Pectinesterase"/>
    <property type="match status" value="1"/>
</dbReference>
<evidence type="ECO:0000256" key="7">
    <source>
        <dbReference type="ARBA" id="ARBA00023085"/>
    </source>
</evidence>
<accession>A0A2C9W6Y8</accession>
<proteinExistence type="inferred from homology"/>
<keyword evidence="5" id="KW-0134">Cell wall</keyword>
<dbReference type="EC" id="3.1.1.11" evidence="4"/>
<dbReference type="AlphaFoldDB" id="A0A2C9W6Y8"/>
<dbReference type="SUPFAM" id="SSF51126">
    <property type="entry name" value="Pectin lyase-like"/>
    <property type="match status" value="1"/>
</dbReference>
<dbReference type="UniPathway" id="UPA00545">
    <property type="reaction ID" value="UER00823"/>
</dbReference>